<dbReference type="SUPFAM" id="SSF52540">
    <property type="entry name" value="P-loop containing nucleoside triphosphate hydrolases"/>
    <property type="match status" value="1"/>
</dbReference>
<dbReference type="Proteomes" id="UP001597417">
    <property type="component" value="Unassembled WGS sequence"/>
</dbReference>
<comment type="caution">
    <text evidence="1">The sequence shown here is derived from an EMBL/GenBank/DDBJ whole genome shotgun (WGS) entry which is preliminary data.</text>
</comment>
<dbReference type="InterPro" id="IPR027417">
    <property type="entry name" value="P-loop_NTPase"/>
</dbReference>
<keyword evidence="2" id="KW-1185">Reference proteome</keyword>
<gene>
    <name evidence="1" type="ORF">ACFSXZ_15050</name>
</gene>
<evidence type="ECO:0000313" key="2">
    <source>
        <dbReference type="Proteomes" id="UP001597417"/>
    </source>
</evidence>
<evidence type="ECO:0000313" key="1">
    <source>
        <dbReference type="EMBL" id="MFD2417645.1"/>
    </source>
</evidence>
<keyword evidence="1" id="KW-0808">Transferase</keyword>
<sequence length="185" mass="20824">MFPPRDELVSRLGRVRLVAVDGPSGAGKSTFAARLRKDFVSRGLRCEVIGTDDFATWDDPVAWWPRLVSSVFGPLAVGEPARYRKLDWTTGSPEPGDLVTVEPPEVLILEGVSAARVSIRPRLSWVYWLDGPDEHTRLERVVARDGEGTRCHLKRWQDFERGWFALDRTREYVHLNGLVLGGQTA</sequence>
<protein>
    <submittedName>
        <fullName evidence="1">Uridine kinase</fullName>
    </submittedName>
</protein>
<dbReference type="GO" id="GO:0016301">
    <property type="term" value="F:kinase activity"/>
    <property type="evidence" value="ECO:0007669"/>
    <property type="project" value="UniProtKB-KW"/>
</dbReference>
<proteinExistence type="predicted"/>
<accession>A0ABW5FRK3</accession>
<dbReference type="Gene3D" id="3.40.50.300">
    <property type="entry name" value="P-loop containing nucleotide triphosphate hydrolases"/>
    <property type="match status" value="1"/>
</dbReference>
<name>A0ABW5FRK3_9PSEU</name>
<organism evidence="1 2">
    <name type="scientific">Amycolatopsis pigmentata</name>
    <dbReference type="NCBI Taxonomy" id="450801"/>
    <lineage>
        <taxon>Bacteria</taxon>
        <taxon>Bacillati</taxon>
        <taxon>Actinomycetota</taxon>
        <taxon>Actinomycetes</taxon>
        <taxon>Pseudonocardiales</taxon>
        <taxon>Pseudonocardiaceae</taxon>
        <taxon>Amycolatopsis</taxon>
    </lineage>
</organism>
<dbReference type="EMBL" id="JBHUKR010000007">
    <property type="protein sequence ID" value="MFD2417645.1"/>
    <property type="molecule type" value="Genomic_DNA"/>
</dbReference>
<dbReference type="RefSeq" id="WP_378265565.1">
    <property type="nucleotide sequence ID" value="NZ_JBHUKR010000007.1"/>
</dbReference>
<reference evidence="2" key="1">
    <citation type="journal article" date="2019" name="Int. J. Syst. Evol. Microbiol.">
        <title>The Global Catalogue of Microorganisms (GCM) 10K type strain sequencing project: providing services to taxonomists for standard genome sequencing and annotation.</title>
        <authorList>
            <consortium name="The Broad Institute Genomics Platform"/>
            <consortium name="The Broad Institute Genome Sequencing Center for Infectious Disease"/>
            <person name="Wu L."/>
            <person name="Ma J."/>
        </authorList>
    </citation>
    <scope>NUCLEOTIDE SEQUENCE [LARGE SCALE GENOMIC DNA]</scope>
    <source>
        <strain evidence="2">CGMCC 4.7645</strain>
    </source>
</reference>
<keyword evidence="1" id="KW-0418">Kinase</keyword>